<evidence type="ECO:0000313" key="2">
    <source>
        <dbReference type="Proteomes" id="UP000824998"/>
    </source>
</evidence>
<dbReference type="Proteomes" id="UP000824998">
    <property type="component" value="Unassembled WGS sequence"/>
</dbReference>
<sequence>MFSTTLRRRKQWDTLPATLLASQGPKWQEKSLDTCDILLPLPRRREGDEQRFFRLLLLSAADIETPAPAMPMIERLHHQTGGEQVGIVFLLQEKAPGSSGIIAYMDLQTSLIGVFDMPILPLHSLSSFQNSLNKFWQQLAAGSSNTNANSGLNPAITLLPYCALNPPLPEHPRNVLSEACHSLAEVSQAATIRDGQRGLRSLLSESNSAAAEDVIGFWEQEYMA</sequence>
<dbReference type="AlphaFoldDB" id="A0A9P7YA67"/>
<keyword evidence="2" id="KW-1185">Reference proteome</keyword>
<gene>
    <name evidence="1" type="ORF">BJ875DRAFT_475317</name>
</gene>
<protein>
    <submittedName>
        <fullName evidence="1">Uncharacterized protein</fullName>
    </submittedName>
</protein>
<name>A0A9P7YA67_9HELO</name>
<accession>A0A9P7YA67</accession>
<comment type="caution">
    <text evidence="1">The sequence shown here is derived from an EMBL/GenBank/DDBJ whole genome shotgun (WGS) entry which is preliminary data.</text>
</comment>
<dbReference type="EMBL" id="MU251792">
    <property type="protein sequence ID" value="KAG9229278.1"/>
    <property type="molecule type" value="Genomic_DNA"/>
</dbReference>
<proteinExistence type="predicted"/>
<evidence type="ECO:0000313" key="1">
    <source>
        <dbReference type="EMBL" id="KAG9229278.1"/>
    </source>
</evidence>
<organism evidence="1 2">
    <name type="scientific">Amylocarpus encephaloides</name>
    <dbReference type="NCBI Taxonomy" id="45428"/>
    <lineage>
        <taxon>Eukaryota</taxon>
        <taxon>Fungi</taxon>
        <taxon>Dikarya</taxon>
        <taxon>Ascomycota</taxon>
        <taxon>Pezizomycotina</taxon>
        <taxon>Leotiomycetes</taxon>
        <taxon>Helotiales</taxon>
        <taxon>Helotiales incertae sedis</taxon>
        <taxon>Amylocarpus</taxon>
    </lineage>
</organism>
<reference evidence="1" key="1">
    <citation type="journal article" date="2021" name="IMA Fungus">
        <title>Genomic characterization of three marine fungi, including Emericellopsis atlantica sp. nov. with signatures of a generalist lifestyle and marine biomass degradation.</title>
        <authorList>
            <person name="Hagestad O.C."/>
            <person name="Hou L."/>
            <person name="Andersen J.H."/>
            <person name="Hansen E.H."/>
            <person name="Altermark B."/>
            <person name="Li C."/>
            <person name="Kuhnert E."/>
            <person name="Cox R.J."/>
            <person name="Crous P.W."/>
            <person name="Spatafora J.W."/>
            <person name="Lail K."/>
            <person name="Amirebrahimi M."/>
            <person name="Lipzen A."/>
            <person name="Pangilinan J."/>
            <person name="Andreopoulos W."/>
            <person name="Hayes R.D."/>
            <person name="Ng V."/>
            <person name="Grigoriev I.V."/>
            <person name="Jackson S.A."/>
            <person name="Sutton T.D.S."/>
            <person name="Dobson A.D.W."/>
            <person name="Rama T."/>
        </authorList>
    </citation>
    <scope>NUCLEOTIDE SEQUENCE</scope>
    <source>
        <strain evidence="1">TRa018bII</strain>
    </source>
</reference>
<dbReference type="OrthoDB" id="2129069at2759"/>